<keyword evidence="3" id="KW-0238">DNA-binding</keyword>
<dbReference type="RefSeq" id="WP_062062768.1">
    <property type="nucleotide sequence ID" value="NZ_CP013264.1"/>
</dbReference>
<dbReference type="SUPFAM" id="SSF56349">
    <property type="entry name" value="DNA breaking-rejoining enzymes"/>
    <property type="match status" value="1"/>
</dbReference>
<evidence type="ECO:0000313" key="6">
    <source>
        <dbReference type="EMBL" id="ALR19724.1"/>
    </source>
</evidence>
<accession>A0A0S3EW98</accession>
<gene>
    <name evidence="6" type="ORF">ATN00_04780</name>
</gene>
<dbReference type="Pfam" id="PF13356">
    <property type="entry name" value="Arm-DNA-bind_3"/>
    <property type="match status" value="1"/>
</dbReference>
<keyword evidence="7" id="KW-1185">Reference proteome</keyword>
<dbReference type="Pfam" id="PF00589">
    <property type="entry name" value="Phage_integrase"/>
    <property type="match status" value="1"/>
</dbReference>
<protein>
    <submittedName>
        <fullName evidence="6">Integrase</fullName>
    </submittedName>
</protein>
<dbReference type="Gene3D" id="3.30.160.390">
    <property type="entry name" value="Integrase, DNA-binding domain"/>
    <property type="match status" value="1"/>
</dbReference>
<dbReference type="PROSITE" id="PS51898">
    <property type="entry name" value="TYR_RECOMBINASE"/>
    <property type="match status" value="1"/>
</dbReference>
<dbReference type="STRING" id="1332080.ATN00_04780"/>
<dbReference type="InterPro" id="IPR010998">
    <property type="entry name" value="Integrase_recombinase_N"/>
</dbReference>
<name>A0A0S3EW98_9SPHN</name>
<dbReference type="Proteomes" id="UP000056968">
    <property type="component" value="Chromosome"/>
</dbReference>
<dbReference type="Gene3D" id="1.10.150.130">
    <property type="match status" value="1"/>
</dbReference>
<dbReference type="PANTHER" id="PTHR30629:SF2">
    <property type="entry name" value="PROPHAGE INTEGRASE INTS-RELATED"/>
    <property type="match status" value="1"/>
</dbReference>
<dbReference type="InterPro" id="IPR002104">
    <property type="entry name" value="Integrase_catalytic"/>
</dbReference>
<keyword evidence="2" id="KW-0229">DNA integration</keyword>
<proteinExistence type="inferred from homology"/>
<comment type="similarity">
    <text evidence="1">Belongs to the 'phage' integrase family.</text>
</comment>
<keyword evidence="4" id="KW-0233">DNA recombination</keyword>
<dbReference type="InterPro" id="IPR050808">
    <property type="entry name" value="Phage_Integrase"/>
</dbReference>
<dbReference type="PANTHER" id="PTHR30629">
    <property type="entry name" value="PROPHAGE INTEGRASE"/>
    <property type="match status" value="1"/>
</dbReference>
<dbReference type="InterPro" id="IPR038488">
    <property type="entry name" value="Integrase_DNA-bd_sf"/>
</dbReference>
<dbReference type="Gene3D" id="1.10.443.10">
    <property type="entry name" value="Intergrase catalytic core"/>
    <property type="match status" value="1"/>
</dbReference>
<evidence type="ECO:0000256" key="4">
    <source>
        <dbReference type="ARBA" id="ARBA00023172"/>
    </source>
</evidence>
<dbReference type="InterPro" id="IPR011010">
    <property type="entry name" value="DNA_brk_join_enz"/>
</dbReference>
<dbReference type="GO" id="GO:0006310">
    <property type="term" value="P:DNA recombination"/>
    <property type="evidence" value="ECO:0007669"/>
    <property type="project" value="UniProtKB-KW"/>
</dbReference>
<dbReference type="InterPro" id="IPR013762">
    <property type="entry name" value="Integrase-like_cat_sf"/>
</dbReference>
<dbReference type="EMBL" id="CP013264">
    <property type="protein sequence ID" value="ALR19724.1"/>
    <property type="molecule type" value="Genomic_DNA"/>
</dbReference>
<organism evidence="6 7">
    <name type="scientific">Sphingobium baderi</name>
    <dbReference type="NCBI Taxonomy" id="1332080"/>
    <lineage>
        <taxon>Bacteria</taxon>
        <taxon>Pseudomonadati</taxon>
        <taxon>Pseudomonadota</taxon>
        <taxon>Alphaproteobacteria</taxon>
        <taxon>Sphingomonadales</taxon>
        <taxon>Sphingomonadaceae</taxon>
        <taxon>Sphingobium</taxon>
    </lineage>
</organism>
<reference evidence="6 7" key="1">
    <citation type="submission" date="2015-11" db="EMBL/GenBank/DDBJ databases">
        <title>A Two-component Flavoprotein Monooxygenase System MeaXY Responsible for para-Hydroxylation of 2-Methyl-6-ethylaniline and 2,6-Diethylaniline in Sphingobium baderi DE-13.</title>
        <authorList>
            <person name="Cheng M."/>
            <person name="Meng Q."/>
            <person name="Yang Y."/>
            <person name="Chu C."/>
            <person name="Yan X."/>
            <person name="He J."/>
            <person name="Li S."/>
        </authorList>
    </citation>
    <scope>NUCLEOTIDE SEQUENCE [LARGE SCALE GENOMIC DNA]</scope>
    <source>
        <strain evidence="6 7">DE-13</strain>
    </source>
</reference>
<dbReference type="CDD" id="cd00796">
    <property type="entry name" value="INT_Rci_Hp1_C"/>
    <property type="match status" value="1"/>
</dbReference>
<dbReference type="KEGG" id="sbd:ATN00_04780"/>
<dbReference type="GO" id="GO:0003677">
    <property type="term" value="F:DNA binding"/>
    <property type="evidence" value="ECO:0007669"/>
    <property type="project" value="UniProtKB-KW"/>
</dbReference>
<dbReference type="AlphaFoldDB" id="A0A0S3EW98"/>
<dbReference type="InterPro" id="IPR025166">
    <property type="entry name" value="Integrase_DNA_bind_dom"/>
</dbReference>
<evidence type="ECO:0000256" key="1">
    <source>
        <dbReference type="ARBA" id="ARBA00008857"/>
    </source>
</evidence>
<evidence type="ECO:0000256" key="2">
    <source>
        <dbReference type="ARBA" id="ARBA00022908"/>
    </source>
</evidence>
<feature type="domain" description="Tyr recombinase" evidence="5">
    <location>
        <begin position="224"/>
        <end position="399"/>
    </location>
</feature>
<evidence type="ECO:0000313" key="7">
    <source>
        <dbReference type="Proteomes" id="UP000056968"/>
    </source>
</evidence>
<dbReference type="GO" id="GO:0015074">
    <property type="term" value="P:DNA integration"/>
    <property type="evidence" value="ECO:0007669"/>
    <property type="project" value="UniProtKB-KW"/>
</dbReference>
<sequence length="422" mass="45652">MAQAKLNKRTVDALVPPKAGQDFIWDTEIKGFGVRVGSTGAKTFVIQYVNTEGRLRRVKIGRFGVFTVDQARDLAKIKLGAVAAGEDPAEEARRTRNEMNVDELCDWYLTEARAGRILGRKNRPIKASSLDMDESRIRTHIKPLLGKRIARHLTIADVEAMQTDVMNGKTEKARTGGRGGKATGGPGVAARCVGTLQAILGHAKHKGLLVEHPTKGAKKLAGKKRTRRLSVAEIEALGKAMAYAEHNGESPTALAVIRTLLLTGYRREEAQAMQRTWVNPMGGFVAFPDTKGDAQIRAIGPEAIKVVVLQAEIAGNPHVFPSATADGPYTAVSACLKRVCQLAGLANVTPHTLRHTFGSIAGELGFSELTIRAMLGHASQNVTQDYIHIDEALKLAVRRTSDEIARLLAQGAAKLDRMRLVA</sequence>
<dbReference type="OrthoDB" id="7615137at2"/>
<evidence type="ECO:0000259" key="5">
    <source>
        <dbReference type="PROSITE" id="PS51898"/>
    </source>
</evidence>
<evidence type="ECO:0000256" key="3">
    <source>
        <dbReference type="ARBA" id="ARBA00023125"/>
    </source>
</evidence>